<dbReference type="OrthoDB" id="8246703at2"/>
<evidence type="ECO:0000313" key="1">
    <source>
        <dbReference type="EMBL" id="AXG74623.1"/>
    </source>
</evidence>
<dbReference type="Proteomes" id="UP000253951">
    <property type="component" value="Chromosome"/>
</dbReference>
<dbReference type="Pfam" id="PF08922">
    <property type="entry name" value="DUF1905"/>
    <property type="match status" value="1"/>
</dbReference>
<dbReference type="KEGG" id="fat:DVK85_10410"/>
<gene>
    <name evidence="1" type="ORF">DVK85_10410</name>
</gene>
<organism evidence="1 2">
    <name type="scientific">Flavobacterium arcticum</name>
    <dbReference type="NCBI Taxonomy" id="1784713"/>
    <lineage>
        <taxon>Bacteria</taxon>
        <taxon>Pseudomonadati</taxon>
        <taxon>Bacteroidota</taxon>
        <taxon>Flavobacteriia</taxon>
        <taxon>Flavobacteriales</taxon>
        <taxon>Flavobacteriaceae</taxon>
        <taxon>Flavobacterium</taxon>
    </lineage>
</organism>
<dbReference type="SUPFAM" id="SSF141694">
    <property type="entry name" value="AF2212/PG0164-like"/>
    <property type="match status" value="1"/>
</dbReference>
<dbReference type="InterPro" id="IPR015018">
    <property type="entry name" value="DUF1905"/>
</dbReference>
<proteinExistence type="predicted"/>
<reference evidence="1 2" key="1">
    <citation type="submission" date="2018-07" db="EMBL/GenBank/DDBJ databases">
        <title>Complete genome sequence of Flavobacterium arcticum type strain SM1502T.</title>
        <authorList>
            <person name="Li Y."/>
            <person name="Li D.-D."/>
        </authorList>
    </citation>
    <scope>NUCLEOTIDE SEQUENCE [LARGE SCALE GENOMIC DNA]</scope>
    <source>
        <strain evidence="1 2">SM1502</strain>
    </source>
</reference>
<name>A0A345HDG3_9FLAO</name>
<dbReference type="AlphaFoldDB" id="A0A345HDG3"/>
<dbReference type="Pfam" id="PF13376">
    <property type="entry name" value="OmdA"/>
    <property type="match status" value="1"/>
</dbReference>
<evidence type="ECO:0000313" key="2">
    <source>
        <dbReference type="Proteomes" id="UP000253951"/>
    </source>
</evidence>
<sequence>MSFKLLANKTYLLEKFSGKGGWTYAQIPEIKPDTSAPFGWVRVRGTIDDYEIKNYRLMPMGNGKLFLPVKAEIRKKIKKQAGDYVQVILYLDDTPVELPEELKLCLQNEPNAYETFCSYTDGEQKAFIDWIYTAKKEETKVERIIKLLKKLEKSERL</sequence>
<protein>
    <submittedName>
        <fullName evidence="1">DUF1905 domain-containing protein</fullName>
    </submittedName>
</protein>
<keyword evidence="2" id="KW-1185">Reference proteome</keyword>
<accession>A0A345HDG3</accession>
<dbReference type="EMBL" id="CP031188">
    <property type="protein sequence ID" value="AXG74623.1"/>
    <property type="molecule type" value="Genomic_DNA"/>
</dbReference>
<dbReference type="InterPro" id="IPR037079">
    <property type="entry name" value="AF2212/PG0164-like_sf"/>
</dbReference>
<dbReference type="Gene3D" id="2.40.30.100">
    <property type="entry name" value="AF2212/PG0164-like"/>
    <property type="match status" value="1"/>
</dbReference>
<dbReference type="RefSeq" id="WP_114678381.1">
    <property type="nucleotide sequence ID" value="NZ_CP031188.1"/>
</dbReference>